<dbReference type="CDD" id="cd09873">
    <property type="entry name" value="PIN_Pae0151-like"/>
    <property type="match status" value="1"/>
</dbReference>
<dbReference type="InterPro" id="IPR051619">
    <property type="entry name" value="TypeII_TA_RNase_PINc/VapC"/>
</dbReference>
<dbReference type="SUPFAM" id="SSF88723">
    <property type="entry name" value="PIN domain-like"/>
    <property type="match status" value="1"/>
</dbReference>
<dbReference type="PANTHER" id="PTHR35901:SF1">
    <property type="entry name" value="EXONUCLEASE VAPC9"/>
    <property type="match status" value="1"/>
</dbReference>
<gene>
    <name evidence="3" type="ORF">ENN26_00950</name>
</gene>
<name>A0A7C1GMK1_9CREN</name>
<dbReference type="InterPro" id="IPR029060">
    <property type="entry name" value="PIN-like_dom_sf"/>
</dbReference>
<dbReference type="EMBL" id="DSAY01000017">
    <property type="protein sequence ID" value="HDP14331.1"/>
    <property type="molecule type" value="Genomic_DNA"/>
</dbReference>
<dbReference type="Pfam" id="PF01850">
    <property type="entry name" value="PIN"/>
    <property type="match status" value="1"/>
</dbReference>
<evidence type="ECO:0000313" key="3">
    <source>
        <dbReference type="EMBL" id="HDP14331.1"/>
    </source>
</evidence>
<dbReference type="InterPro" id="IPR002716">
    <property type="entry name" value="PIN_dom"/>
</dbReference>
<accession>A0A7C1GMK1</accession>
<dbReference type="Gene3D" id="3.40.50.1010">
    <property type="entry name" value="5'-nuclease"/>
    <property type="match status" value="1"/>
</dbReference>
<evidence type="ECO:0000256" key="1">
    <source>
        <dbReference type="ARBA" id="ARBA00022842"/>
    </source>
</evidence>
<feature type="domain" description="PIN" evidence="2">
    <location>
        <begin position="5"/>
        <end position="124"/>
    </location>
</feature>
<protein>
    <submittedName>
        <fullName evidence="3">PIN domain-containing protein</fullName>
    </submittedName>
</protein>
<organism evidence="3">
    <name type="scientific">Thermofilum adornatum</name>
    <dbReference type="NCBI Taxonomy" id="1365176"/>
    <lineage>
        <taxon>Archaea</taxon>
        <taxon>Thermoproteota</taxon>
        <taxon>Thermoprotei</taxon>
        <taxon>Thermofilales</taxon>
        <taxon>Thermofilaceae</taxon>
        <taxon>Thermofilum</taxon>
    </lineage>
</organism>
<evidence type="ECO:0000259" key="2">
    <source>
        <dbReference type="Pfam" id="PF01850"/>
    </source>
</evidence>
<dbReference type="InterPro" id="IPR044153">
    <property type="entry name" value="PIN_Pae0151-like"/>
</dbReference>
<reference evidence="3" key="1">
    <citation type="journal article" date="2020" name="mSystems">
        <title>Genome- and Community-Level Interaction Insights into Carbon Utilization and Element Cycling Functions of Hydrothermarchaeota in Hydrothermal Sediment.</title>
        <authorList>
            <person name="Zhou Z."/>
            <person name="Liu Y."/>
            <person name="Xu W."/>
            <person name="Pan J."/>
            <person name="Luo Z.H."/>
            <person name="Li M."/>
        </authorList>
    </citation>
    <scope>NUCLEOTIDE SEQUENCE [LARGE SCALE GENOMIC DNA]</scope>
    <source>
        <strain evidence="3">SpSt-116</strain>
    </source>
</reference>
<dbReference type="AlphaFoldDB" id="A0A7C1GMK1"/>
<proteinExistence type="predicted"/>
<sequence length="140" mass="16016">METAVIDTSVAVKWFIEEHGTQKALELRDRYIDGELKLIAPQLFPYEVLNALCYKHLFTIDELKTIGEALEAYSIDLYPLVGKLRDTTIQTAHENNITIYDASYIALAIIKNTTLYTADKKLKNKLTPQLRQLVKTLDEI</sequence>
<comment type="caution">
    <text evidence="3">The sequence shown here is derived from an EMBL/GenBank/DDBJ whole genome shotgun (WGS) entry which is preliminary data.</text>
</comment>
<dbReference type="PANTHER" id="PTHR35901">
    <property type="entry name" value="RIBONUCLEASE VAPC3"/>
    <property type="match status" value="1"/>
</dbReference>
<keyword evidence="1" id="KW-0460">Magnesium</keyword>